<keyword evidence="2" id="KW-1185">Reference proteome</keyword>
<gene>
    <name evidence="1" type="ORF">TVAG_286260</name>
</gene>
<name>A2EPE0_TRIV3</name>
<dbReference type="AlphaFoldDB" id="A2EPE0"/>
<evidence type="ECO:0000313" key="2">
    <source>
        <dbReference type="Proteomes" id="UP000001542"/>
    </source>
</evidence>
<sequence length="425" mass="47797">MHELECDTSDNDNIAFSPDSKHIAYLNYDNHIEIVSTDDYSQENTIICPNTIQKMIWSPDSKYLMVLMASLNEISIFSISSKYRPKQVSPPSYSISGGYIETERVLWSPTGNNVLLFGINSSQLLLWNIARNTFKRLPTPKSSFKSAVFSNDGNYLAILTRGKAQDVLVILGNDFTPKKSISLSTIDATSLYWSKDNSFIAIPDCKSHYLLQVIDINTENISDYAAYEGFLGIECVGISPNSKIIALGNYDNMIRLRVSAGQGIWRNLEELIHQPTIVHPATVFQQQEGGFANMDKPYNITNIVENATGISRLAWSRDNKFIASCPEKMPNTVFVWDTETITQQVIVLNYPVEDISWSLKSNHLLIGTGTNTLSIWSPSGMSIKYIDDNFRCHAIKWGNNDNLVIIDKQSNMMLPAKFVLDSDTR</sequence>
<dbReference type="KEGG" id="tva:4763321"/>
<dbReference type="SUPFAM" id="SSF50978">
    <property type="entry name" value="WD40 repeat-like"/>
    <property type="match status" value="1"/>
</dbReference>
<dbReference type="STRING" id="5722.A2EPE0"/>
<dbReference type="RefSeq" id="XP_001317671.1">
    <property type="nucleotide sequence ID" value="XM_001317636.1"/>
</dbReference>
<dbReference type="InterPro" id="IPR036322">
    <property type="entry name" value="WD40_repeat_dom_sf"/>
</dbReference>
<reference evidence="1" key="2">
    <citation type="journal article" date="2007" name="Science">
        <title>Draft genome sequence of the sexually transmitted pathogen Trichomonas vaginalis.</title>
        <authorList>
            <person name="Carlton J.M."/>
            <person name="Hirt R.P."/>
            <person name="Silva J.C."/>
            <person name="Delcher A.L."/>
            <person name="Schatz M."/>
            <person name="Zhao Q."/>
            <person name="Wortman J.R."/>
            <person name="Bidwell S.L."/>
            <person name="Alsmark U.C.M."/>
            <person name="Besteiro S."/>
            <person name="Sicheritz-Ponten T."/>
            <person name="Noel C.J."/>
            <person name="Dacks J.B."/>
            <person name="Foster P.G."/>
            <person name="Simillion C."/>
            <person name="Van de Peer Y."/>
            <person name="Miranda-Saavedra D."/>
            <person name="Barton G.J."/>
            <person name="Westrop G.D."/>
            <person name="Mueller S."/>
            <person name="Dessi D."/>
            <person name="Fiori P.L."/>
            <person name="Ren Q."/>
            <person name="Paulsen I."/>
            <person name="Zhang H."/>
            <person name="Bastida-Corcuera F.D."/>
            <person name="Simoes-Barbosa A."/>
            <person name="Brown M.T."/>
            <person name="Hayes R.D."/>
            <person name="Mukherjee M."/>
            <person name="Okumura C.Y."/>
            <person name="Schneider R."/>
            <person name="Smith A.J."/>
            <person name="Vanacova S."/>
            <person name="Villalvazo M."/>
            <person name="Haas B.J."/>
            <person name="Pertea M."/>
            <person name="Feldblyum T.V."/>
            <person name="Utterback T.R."/>
            <person name="Shu C.L."/>
            <person name="Osoegawa K."/>
            <person name="de Jong P.J."/>
            <person name="Hrdy I."/>
            <person name="Horvathova L."/>
            <person name="Zubacova Z."/>
            <person name="Dolezal P."/>
            <person name="Malik S.B."/>
            <person name="Logsdon J.M. Jr."/>
            <person name="Henze K."/>
            <person name="Gupta A."/>
            <person name="Wang C.C."/>
            <person name="Dunne R.L."/>
            <person name="Upcroft J.A."/>
            <person name="Upcroft P."/>
            <person name="White O."/>
            <person name="Salzberg S.L."/>
            <person name="Tang P."/>
            <person name="Chiu C.-H."/>
            <person name="Lee Y.-S."/>
            <person name="Embley T.M."/>
            <person name="Coombs G.H."/>
            <person name="Mottram J.C."/>
            <person name="Tachezy J."/>
            <person name="Fraser-Liggett C.M."/>
            <person name="Johnson P.J."/>
        </authorList>
    </citation>
    <scope>NUCLEOTIDE SEQUENCE [LARGE SCALE GENOMIC DNA]</scope>
    <source>
        <strain evidence="1">G3</strain>
    </source>
</reference>
<dbReference type="PANTHER" id="PTHR16220">
    <property type="entry name" value="WD REPEAT PROTEIN 8-RELATED"/>
    <property type="match status" value="1"/>
</dbReference>
<dbReference type="VEuPathDB" id="TrichDB:TVAGG3_0616350"/>
<proteinExistence type="predicted"/>
<dbReference type="OMA" id="CWHLNGD"/>
<dbReference type="InParanoid" id="A2EPE0"/>
<dbReference type="SMR" id="A2EPE0"/>
<dbReference type="Proteomes" id="UP000001542">
    <property type="component" value="Unassembled WGS sequence"/>
</dbReference>
<dbReference type="GO" id="GO:1990810">
    <property type="term" value="P:microtubule anchoring at mitotic spindle pole body"/>
    <property type="evidence" value="ECO:0000318"/>
    <property type="project" value="GO_Central"/>
</dbReference>
<dbReference type="InterPro" id="IPR001680">
    <property type="entry name" value="WD40_rpt"/>
</dbReference>
<dbReference type="Gene3D" id="2.130.10.10">
    <property type="entry name" value="YVTN repeat-like/Quinoprotein amine dehydrogenase"/>
    <property type="match status" value="2"/>
</dbReference>
<dbReference type="GO" id="GO:0005815">
    <property type="term" value="C:microtubule organizing center"/>
    <property type="evidence" value="ECO:0000318"/>
    <property type="project" value="GO_Central"/>
</dbReference>
<evidence type="ECO:0008006" key="3">
    <source>
        <dbReference type="Google" id="ProtNLM"/>
    </source>
</evidence>
<accession>A2EPE0</accession>
<dbReference type="VEuPathDB" id="TrichDB:TVAG_286260"/>
<dbReference type="InterPro" id="IPR052778">
    <property type="entry name" value="Centrosome-WD_assoc"/>
</dbReference>
<dbReference type="PANTHER" id="PTHR16220:SF0">
    <property type="entry name" value="WD REPEAT-CONTAINING PROTEIN WRAP73"/>
    <property type="match status" value="1"/>
</dbReference>
<dbReference type="SUPFAM" id="SSF82171">
    <property type="entry name" value="DPP6 N-terminal domain-like"/>
    <property type="match status" value="1"/>
</dbReference>
<dbReference type="EMBL" id="DS113448">
    <property type="protein sequence ID" value="EAY05448.1"/>
    <property type="molecule type" value="Genomic_DNA"/>
</dbReference>
<reference evidence="1" key="1">
    <citation type="submission" date="2006-10" db="EMBL/GenBank/DDBJ databases">
        <authorList>
            <person name="Amadeo P."/>
            <person name="Zhao Q."/>
            <person name="Wortman J."/>
            <person name="Fraser-Liggett C."/>
            <person name="Carlton J."/>
        </authorList>
    </citation>
    <scope>NUCLEOTIDE SEQUENCE</scope>
    <source>
        <strain evidence="1">G3</strain>
    </source>
</reference>
<dbReference type="Pfam" id="PF00400">
    <property type="entry name" value="WD40"/>
    <property type="match status" value="1"/>
</dbReference>
<organism evidence="1 2">
    <name type="scientific">Trichomonas vaginalis (strain ATCC PRA-98 / G3)</name>
    <dbReference type="NCBI Taxonomy" id="412133"/>
    <lineage>
        <taxon>Eukaryota</taxon>
        <taxon>Metamonada</taxon>
        <taxon>Parabasalia</taxon>
        <taxon>Trichomonadida</taxon>
        <taxon>Trichomonadidae</taxon>
        <taxon>Trichomonas</taxon>
    </lineage>
</organism>
<dbReference type="GO" id="GO:1990811">
    <property type="term" value="C:MWP complex"/>
    <property type="evidence" value="ECO:0000318"/>
    <property type="project" value="GO_Central"/>
</dbReference>
<dbReference type="OrthoDB" id="308690at2759"/>
<dbReference type="eggNOG" id="KOG4497">
    <property type="taxonomic scope" value="Eukaryota"/>
</dbReference>
<protein>
    <recommendedName>
        <fullName evidence="3">Anaphase-promoting complex subunit 4 WD40 domain-containing protein</fullName>
    </recommendedName>
</protein>
<evidence type="ECO:0000313" key="1">
    <source>
        <dbReference type="EMBL" id="EAY05448.1"/>
    </source>
</evidence>
<dbReference type="InterPro" id="IPR015943">
    <property type="entry name" value="WD40/YVTN_repeat-like_dom_sf"/>
</dbReference>